<dbReference type="NCBIfam" id="NF033206">
    <property type="entry name" value="ScyE_fam"/>
    <property type="match status" value="1"/>
</dbReference>
<protein>
    <submittedName>
        <fullName evidence="3">ScyD/ScyE family protein</fullName>
    </submittedName>
</protein>
<dbReference type="Proteomes" id="UP000307808">
    <property type="component" value="Unassembled WGS sequence"/>
</dbReference>
<dbReference type="RefSeq" id="WP_137066496.1">
    <property type="nucleotide sequence ID" value="NZ_CP040748.1"/>
</dbReference>
<proteinExistence type="predicted"/>
<name>A0A4U2YKU3_9ACTN</name>
<organism evidence="3 4">
    <name type="scientific">Nocardioides jishulii</name>
    <dbReference type="NCBI Taxonomy" id="2575440"/>
    <lineage>
        <taxon>Bacteria</taxon>
        <taxon>Bacillati</taxon>
        <taxon>Actinomycetota</taxon>
        <taxon>Actinomycetes</taxon>
        <taxon>Propionibacteriales</taxon>
        <taxon>Nocardioidaceae</taxon>
        <taxon>Nocardioides</taxon>
    </lineage>
</organism>
<evidence type="ECO:0000313" key="3">
    <source>
        <dbReference type="EMBL" id="TKI61530.1"/>
    </source>
</evidence>
<dbReference type="OrthoDB" id="928769at2"/>
<reference evidence="3 4" key="1">
    <citation type="submission" date="2019-04" db="EMBL/GenBank/DDBJ databases">
        <authorList>
            <person name="Dong K."/>
        </authorList>
    </citation>
    <scope>NUCLEOTIDE SEQUENCE [LARGE SCALE GENOMIC DNA]</scope>
    <source>
        <strain evidence="4">dk3543</strain>
    </source>
</reference>
<feature type="chain" id="PRO_5038556020" evidence="2">
    <location>
        <begin position="21"/>
        <end position="393"/>
    </location>
</feature>
<dbReference type="InterPro" id="IPR048031">
    <property type="entry name" value="ScyD/ScyE-like"/>
</dbReference>
<keyword evidence="2" id="KW-0732">Signal</keyword>
<dbReference type="AlphaFoldDB" id="A0A4U2YKU3"/>
<gene>
    <name evidence="3" type="ORF">FC770_12160</name>
</gene>
<accession>A0A4U2YKU3</accession>
<sequence length="393" mass="40409">MHRTTTLSAALGVAASLALAVSTTATPAAARKPAPAPWTTVATGLDNPRLLSWSGQSLYVAEAGRGGDGACVPNPEDPEAQTCLGRTGAVTKVTLAHRGRAQQKRVLSGLPSLATPPGNEASGPADVLVRGNRWWVTVGLGGDTATRASLGRDGARLGTLVTGTFAKKHRGQRGWFGARSWIAADLAAYEARNDPDGNGEDSNPTGLAPVRGGLAVTDSGGNSALLVDGRSRVSTVATFPTRMVPPPPFLPPGQDVPMESVPTSAVQGPDGAWYVSELTGFPFPPGESTVWRIPKRGGTPTAYATGLTNVTDLAWHRGKLYVVQLVDVGLLNADPAAGVPQGSLRRVERDGSTTVVAEGLPAPYGVALKERSAYVTTCSVCAGGGSVVKVGLR</sequence>
<feature type="signal peptide" evidence="2">
    <location>
        <begin position="1"/>
        <end position="20"/>
    </location>
</feature>
<feature type="region of interest" description="Disordered" evidence="1">
    <location>
        <begin position="192"/>
        <end position="214"/>
    </location>
</feature>
<evidence type="ECO:0000313" key="4">
    <source>
        <dbReference type="Proteomes" id="UP000307808"/>
    </source>
</evidence>
<evidence type="ECO:0000256" key="1">
    <source>
        <dbReference type="SAM" id="MobiDB-lite"/>
    </source>
</evidence>
<comment type="caution">
    <text evidence="3">The sequence shown here is derived from an EMBL/GenBank/DDBJ whole genome shotgun (WGS) entry which is preliminary data.</text>
</comment>
<keyword evidence="4" id="KW-1185">Reference proteome</keyword>
<dbReference type="SUPFAM" id="SSF63829">
    <property type="entry name" value="Calcium-dependent phosphotriesterase"/>
    <property type="match status" value="1"/>
</dbReference>
<dbReference type="EMBL" id="SZPY01000003">
    <property type="protein sequence ID" value="TKI61530.1"/>
    <property type="molecule type" value="Genomic_DNA"/>
</dbReference>
<evidence type="ECO:0000256" key="2">
    <source>
        <dbReference type="SAM" id="SignalP"/>
    </source>
</evidence>